<accession>A0A5C7G070</accession>
<protein>
    <submittedName>
        <fullName evidence="2">Uncharacterized protein</fullName>
    </submittedName>
</protein>
<feature type="chain" id="PRO_5023127124" evidence="1">
    <location>
        <begin position="22"/>
        <end position="117"/>
    </location>
</feature>
<feature type="signal peptide" evidence="1">
    <location>
        <begin position="1"/>
        <end position="21"/>
    </location>
</feature>
<keyword evidence="3" id="KW-1185">Reference proteome</keyword>
<dbReference type="RefSeq" id="WP_147929010.1">
    <property type="nucleotide sequence ID" value="NZ_VOXD01000002.1"/>
</dbReference>
<organism evidence="2 3">
    <name type="scientific">Neolewinella aurantiaca</name>
    <dbReference type="NCBI Taxonomy" id="2602767"/>
    <lineage>
        <taxon>Bacteria</taxon>
        <taxon>Pseudomonadati</taxon>
        <taxon>Bacteroidota</taxon>
        <taxon>Saprospiria</taxon>
        <taxon>Saprospirales</taxon>
        <taxon>Lewinellaceae</taxon>
        <taxon>Neolewinella</taxon>
    </lineage>
</organism>
<name>A0A5C7G070_9BACT</name>
<dbReference type="Proteomes" id="UP000321907">
    <property type="component" value="Unassembled WGS sequence"/>
</dbReference>
<comment type="caution">
    <text evidence="2">The sequence shown here is derived from an EMBL/GenBank/DDBJ whole genome shotgun (WGS) entry which is preliminary data.</text>
</comment>
<evidence type="ECO:0000256" key="1">
    <source>
        <dbReference type="SAM" id="SignalP"/>
    </source>
</evidence>
<dbReference type="EMBL" id="VOXD01000002">
    <property type="protein sequence ID" value="TXF91470.1"/>
    <property type="molecule type" value="Genomic_DNA"/>
</dbReference>
<reference evidence="2 3" key="1">
    <citation type="submission" date="2019-08" db="EMBL/GenBank/DDBJ databases">
        <title>Lewinella sp. strain SSH13 Genome sequencing and assembly.</title>
        <authorList>
            <person name="Kim I."/>
        </authorList>
    </citation>
    <scope>NUCLEOTIDE SEQUENCE [LARGE SCALE GENOMIC DNA]</scope>
    <source>
        <strain evidence="2 3">SSH13</strain>
    </source>
</reference>
<proteinExistence type="predicted"/>
<gene>
    <name evidence="2" type="ORF">FUA23_01890</name>
</gene>
<evidence type="ECO:0000313" key="3">
    <source>
        <dbReference type="Proteomes" id="UP000321907"/>
    </source>
</evidence>
<keyword evidence="1" id="KW-0732">Signal</keyword>
<sequence length="117" mass="12373">MKFVFISFLAFLFGFSSPIFTENEEAVSFLVEITHADGTTDSKTINLNQVASGYDAVALDLVVYSGPGGGNCTWGWSNSDECKTTAPNCRAAQAGFEACACELDNSHPFCDGGGVNP</sequence>
<dbReference type="AlphaFoldDB" id="A0A5C7G070"/>
<evidence type="ECO:0000313" key="2">
    <source>
        <dbReference type="EMBL" id="TXF91470.1"/>
    </source>
</evidence>